<feature type="transmembrane region" description="Helical" evidence="7">
    <location>
        <begin position="206"/>
        <end position="225"/>
    </location>
</feature>
<dbReference type="PANTHER" id="PTHR42718">
    <property type="entry name" value="MAJOR FACILITATOR SUPERFAMILY MULTIDRUG TRANSPORTER MFSC"/>
    <property type="match status" value="1"/>
</dbReference>
<evidence type="ECO:0000256" key="7">
    <source>
        <dbReference type="SAM" id="Phobius"/>
    </source>
</evidence>
<feature type="transmembrane region" description="Helical" evidence="7">
    <location>
        <begin position="274"/>
        <end position="293"/>
    </location>
</feature>
<keyword evidence="6 7" id="KW-0472">Membrane</keyword>
<feature type="transmembrane region" description="Helical" evidence="7">
    <location>
        <begin position="410"/>
        <end position="427"/>
    </location>
</feature>
<evidence type="ECO:0000313" key="9">
    <source>
        <dbReference type="EMBL" id="TMQ91692.1"/>
    </source>
</evidence>
<comment type="subcellular location">
    <subcellularLocation>
        <location evidence="1">Cell membrane</location>
        <topology evidence="1">Multi-pass membrane protein</topology>
    </subcellularLocation>
</comment>
<dbReference type="InterPro" id="IPR011701">
    <property type="entry name" value="MFS"/>
</dbReference>
<feature type="transmembrane region" description="Helical" evidence="7">
    <location>
        <begin position="83"/>
        <end position="101"/>
    </location>
</feature>
<dbReference type="InterPro" id="IPR020846">
    <property type="entry name" value="MFS_dom"/>
</dbReference>
<evidence type="ECO:0000313" key="10">
    <source>
        <dbReference type="Proteomes" id="UP000309174"/>
    </source>
</evidence>
<feature type="domain" description="Major facilitator superfamily (MFS) profile" evidence="8">
    <location>
        <begin position="17"/>
        <end position="470"/>
    </location>
</feature>
<dbReference type="Gene3D" id="1.20.1720.10">
    <property type="entry name" value="Multidrug resistance protein D"/>
    <property type="match status" value="1"/>
</dbReference>
<dbReference type="GO" id="GO:0005886">
    <property type="term" value="C:plasma membrane"/>
    <property type="evidence" value="ECO:0007669"/>
    <property type="project" value="UniProtKB-SubCell"/>
</dbReference>
<dbReference type="InterPro" id="IPR036259">
    <property type="entry name" value="MFS_trans_sf"/>
</dbReference>
<evidence type="ECO:0000256" key="2">
    <source>
        <dbReference type="ARBA" id="ARBA00022448"/>
    </source>
</evidence>
<feature type="transmembrane region" description="Helical" evidence="7">
    <location>
        <begin position="378"/>
        <end position="398"/>
    </location>
</feature>
<feature type="transmembrane region" description="Helical" evidence="7">
    <location>
        <begin position="113"/>
        <end position="131"/>
    </location>
</feature>
<organism evidence="9 10">
    <name type="scientific">Actinomadura soli</name>
    <dbReference type="NCBI Taxonomy" id="2508997"/>
    <lineage>
        <taxon>Bacteria</taxon>
        <taxon>Bacillati</taxon>
        <taxon>Actinomycetota</taxon>
        <taxon>Actinomycetes</taxon>
        <taxon>Streptosporangiales</taxon>
        <taxon>Thermomonosporaceae</taxon>
        <taxon>Actinomadura</taxon>
    </lineage>
</organism>
<feature type="transmembrane region" description="Helical" evidence="7">
    <location>
        <begin position="143"/>
        <end position="161"/>
    </location>
</feature>
<evidence type="ECO:0000256" key="6">
    <source>
        <dbReference type="ARBA" id="ARBA00023136"/>
    </source>
</evidence>
<dbReference type="GO" id="GO:0022857">
    <property type="term" value="F:transmembrane transporter activity"/>
    <property type="evidence" value="ECO:0007669"/>
    <property type="project" value="InterPro"/>
</dbReference>
<accession>A0A5C4J591</accession>
<comment type="caution">
    <text evidence="9">The sequence shown here is derived from an EMBL/GenBank/DDBJ whole genome shotgun (WGS) entry which is preliminary data.</text>
</comment>
<evidence type="ECO:0000256" key="3">
    <source>
        <dbReference type="ARBA" id="ARBA00022475"/>
    </source>
</evidence>
<feature type="transmembrane region" description="Helical" evidence="7">
    <location>
        <begin position="338"/>
        <end position="366"/>
    </location>
</feature>
<feature type="transmembrane region" description="Helical" evidence="7">
    <location>
        <begin position="53"/>
        <end position="71"/>
    </location>
</feature>
<name>A0A5C4J591_9ACTN</name>
<feature type="transmembrane region" description="Helical" evidence="7">
    <location>
        <begin position="305"/>
        <end position="326"/>
    </location>
</feature>
<keyword evidence="3" id="KW-1003">Cell membrane</keyword>
<dbReference type="OrthoDB" id="7375466at2"/>
<dbReference type="AlphaFoldDB" id="A0A5C4J591"/>
<evidence type="ECO:0000256" key="5">
    <source>
        <dbReference type="ARBA" id="ARBA00022989"/>
    </source>
</evidence>
<feature type="transmembrane region" description="Helical" evidence="7">
    <location>
        <begin position="231"/>
        <end position="253"/>
    </location>
</feature>
<dbReference type="EMBL" id="VCKW01000194">
    <property type="protein sequence ID" value="TMQ91692.1"/>
    <property type="molecule type" value="Genomic_DNA"/>
</dbReference>
<keyword evidence="5 7" id="KW-1133">Transmembrane helix</keyword>
<evidence type="ECO:0000256" key="1">
    <source>
        <dbReference type="ARBA" id="ARBA00004651"/>
    </source>
</evidence>
<protein>
    <submittedName>
        <fullName evidence="9">MFS transporter</fullName>
    </submittedName>
</protein>
<dbReference type="PROSITE" id="PS50850">
    <property type="entry name" value="MFS"/>
    <property type="match status" value="1"/>
</dbReference>
<dbReference type="Pfam" id="PF07690">
    <property type="entry name" value="MFS_1"/>
    <property type="match status" value="1"/>
</dbReference>
<feature type="transmembrane region" description="Helical" evidence="7">
    <location>
        <begin position="173"/>
        <end position="194"/>
    </location>
</feature>
<keyword evidence="4 7" id="KW-0812">Transmembrane</keyword>
<dbReference type="Proteomes" id="UP000309174">
    <property type="component" value="Unassembled WGS sequence"/>
</dbReference>
<dbReference type="PANTHER" id="PTHR42718:SF46">
    <property type="entry name" value="BLR6921 PROTEIN"/>
    <property type="match status" value="1"/>
</dbReference>
<dbReference type="CDD" id="cd17321">
    <property type="entry name" value="MFS_MMR_MDR_like"/>
    <property type="match status" value="1"/>
</dbReference>
<gene>
    <name evidence="9" type="ORF">ETD83_29780</name>
</gene>
<dbReference type="SUPFAM" id="SSF103473">
    <property type="entry name" value="MFS general substrate transporter"/>
    <property type="match status" value="1"/>
</dbReference>
<reference evidence="9 10" key="1">
    <citation type="submission" date="2019-05" db="EMBL/GenBank/DDBJ databases">
        <title>Draft genome sequence of Actinomadura sp. 14C53.</title>
        <authorList>
            <person name="Saricaoglu S."/>
            <person name="Isik K."/>
        </authorList>
    </citation>
    <scope>NUCLEOTIDE SEQUENCE [LARGE SCALE GENOMIC DNA]</scope>
    <source>
        <strain evidence="9 10">14C53</strain>
    </source>
</reference>
<feature type="transmembrane region" description="Helical" evidence="7">
    <location>
        <begin position="447"/>
        <end position="464"/>
    </location>
</feature>
<keyword evidence="2" id="KW-0813">Transport</keyword>
<proteinExistence type="predicted"/>
<evidence type="ECO:0000256" key="4">
    <source>
        <dbReference type="ARBA" id="ARBA00022692"/>
    </source>
</evidence>
<keyword evidence="10" id="KW-1185">Reference proteome</keyword>
<sequence length="491" mass="49325">MPSTMPQAPRRRRPGAILALLAFAQLIISIDYNIVYVALPEIGSGLGFSAQHLQWVISAYAVAFGGFLLLGGRASDLLGPRRMFTVGLVLYAVSSLLGGLAESAAVLVAARAAQGVGGAFLFPATLTLVSTKFAQGRERNRAFAVWGTAGGSGMILGSLLGGVLTEAFGWESVFFVNVPLAGAAALLALVLIAPDAPRAGGRSMDVAGALTSTIGITAVVFALVQGPESGWLSPGVLATALAGAVLFAVFVVVERRSADPLPPLRLFTNRNLSVGTVVTFLYMGTFGTLLYFLTVYFQGVHGHDALTTGLAFLVPMAAIAVGSQTAGRLATLHGIRPVLVAALTVGGLGAVIVAATMATGASYVALIPGLVVLGVGQGAGYTLMFGAAALGVAAADQGIASGVASTSQQVGGAVGLALLVAVANAGLDGLGGQSLRAATTHGLRTAMLIAAAGIAATALVALGLRKPSIKQNTAQVTEHEAQAGGRPAVHV</sequence>
<evidence type="ECO:0000259" key="8">
    <source>
        <dbReference type="PROSITE" id="PS50850"/>
    </source>
</evidence>
<dbReference type="Gene3D" id="1.20.1250.20">
    <property type="entry name" value="MFS general substrate transporter like domains"/>
    <property type="match status" value="1"/>
</dbReference>